<accession>A0ABP0G178</accession>
<dbReference type="InterPro" id="IPR007110">
    <property type="entry name" value="Ig-like_dom"/>
</dbReference>
<dbReference type="InterPro" id="IPR013106">
    <property type="entry name" value="Ig_V-set"/>
</dbReference>
<proteinExistence type="predicted"/>
<feature type="compositionally biased region" description="Low complexity" evidence="1">
    <location>
        <begin position="540"/>
        <end position="549"/>
    </location>
</feature>
<dbReference type="PANTHER" id="PTHR19890">
    <property type="entry name" value="FIBROBLAST GROWTH FACTOR RECEPTOR"/>
    <property type="match status" value="1"/>
</dbReference>
<dbReference type="Pfam" id="PF13927">
    <property type="entry name" value="Ig_3"/>
    <property type="match status" value="1"/>
</dbReference>
<evidence type="ECO:0000256" key="2">
    <source>
        <dbReference type="SAM" id="Phobius"/>
    </source>
</evidence>
<dbReference type="PANTHER" id="PTHR19890:SF10">
    <property type="entry name" value="FIBROBLAST GROWTH FACTOR RECEPTOR-LIKE 1"/>
    <property type="match status" value="1"/>
</dbReference>
<dbReference type="SUPFAM" id="SSF48726">
    <property type="entry name" value="Immunoglobulin"/>
    <property type="match status" value="3"/>
</dbReference>
<evidence type="ECO:0000256" key="1">
    <source>
        <dbReference type="SAM" id="MobiDB-lite"/>
    </source>
</evidence>
<dbReference type="InterPro" id="IPR036179">
    <property type="entry name" value="Ig-like_dom_sf"/>
</dbReference>
<sequence>MGTSLSGRYRFYPPVDFFAQNAPWKVFDYKLCTDMWCYKACKSLMNVMMVILTVNAAIVSTSAEKDHSSLLREGSTTMAAYPGQTVTLPCKVSAVPYPHATWMKDGSFIGKDWKRFRSQKLSLHIRNVVPKDSGLYQCKAVNGYGTNQFSIHLLVQEKSAGDETEQEKPVFSEPVKMRRHNIFKRHGSTVTFKCKARGKPRPTIRWYKYNRNTSQLENFSKSRVSHVTHRPWALTLHNISPKDSGRYMCQVSNSVGEIHFEYTLEVIGNQQEKPVFIKPHPINVTVREDERASLQCHVRSVVPPTIKWIKRIGEAKGSLKENWPNNSLQIGKNVYSILPPQESMKKRDGTYLNKLVIQHVSKDDDGMYICLGANTMGYNFRYAFLTVLSRNSYRSPDTVVYPAPLSSEMSNFPLSIIVGVPAAVGLIVAFSVTVCCLQKREASGRDCKYKRRHDASTSTAETSSLSCVNDSRVNHEVHQCGFDQHNVPVCNGGGCQSIKSTVHKSSSTCTSPLLSDTGDGCYAKMFPVSPPPPPPPPSQYSPDSSLDDSVNSDHCYKKQCYYNY</sequence>
<dbReference type="InterPro" id="IPR013783">
    <property type="entry name" value="Ig-like_fold"/>
</dbReference>
<dbReference type="EMBL" id="CAWYQH010000100">
    <property type="protein sequence ID" value="CAK8685598.1"/>
    <property type="molecule type" value="Genomic_DNA"/>
</dbReference>
<dbReference type="InterPro" id="IPR003599">
    <property type="entry name" value="Ig_sub"/>
</dbReference>
<dbReference type="Pfam" id="PF07679">
    <property type="entry name" value="I-set"/>
    <property type="match status" value="2"/>
</dbReference>
<reference evidence="4 5" key="1">
    <citation type="submission" date="2024-02" db="EMBL/GenBank/DDBJ databases">
        <authorList>
            <person name="Daric V."/>
            <person name="Darras S."/>
        </authorList>
    </citation>
    <scope>NUCLEOTIDE SEQUENCE [LARGE SCALE GENOMIC DNA]</scope>
</reference>
<organism evidence="4 5">
    <name type="scientific">Clavelina lepadiformis</name>
    <name type="common">Light-bulb sea squirt</name>
    <name type="synonym">Ascidia lepadiformis</name>
    <dbReference type="NCBI Taxonomy" id="159417"/>
    <lineage>
        <taxon>Eukaryota</taxon>
        <taxon>Metazoa</taxon>
        <taxon>Chordata</taxon>
        <taxon>Tunicata</taxon>
        <taxon>Ascidiacea</taxon>
        <taxon>Aplousobranchia</taxon>
        <taxon>Clavelinidae</taxon>
        <taxon>Clavelina</taxon>
    </lineage>
</organism>
<name>A0ABP0G178_CLALP</name>
<dbReference type="SMART" id="SM00408">
    <property type="entry name" value="IGc2"/>
    <property type="match status" value="3"/>
</dbReference>
<keyword evidence="2" id="KW-0472">Membrane</keyword>
<evidence type="ECO:0000313" key="5">
    <source>
        <dbReference type="Proteomes" id="UP001642483"/>
    </source>
</evidence>
<feature type="compositionally biased region" description="Pro residues" evidence="1">
    <location>
        <begin position="528"/>
        <end position="539"/>
    </location>
</feature>
<comment type="caution">
    <text evidence="4">The sequence shown here is derived from an EMBL/GenBank/DDBJ whole genome shotgun (WGS) entry which is preliminary data.</text>
</comment>
<dbReference type="PROSITE" id="PS50835">
    <property type="entry name" value="IG_LIKE"/>
    <property type="match status" value="3"/>
</dbReference>
<dbReference type="InterPro" id="IPR052615">
    <property type="entry name" value="FGFRL"/>
</dbReference>
<protein>
    <recommendedName>
        <fullName evidence="3">Ig-like domain-containing protein</fullName>
    </recommendedName>
</protein>
<feature type="domain" description="Ig-like" evidence="3">
    <location>
        <begin position="274"/>
        <end position="386"/>
    </location>
</feature>
<feature type="region of interest" description="Disordered" evidence="1">
    <location>
        <begin position="525"/>
        <end position="551"/>
    </location>
</feature>
<evidence type="ECO:0000313" key="4">
    <source>
        <dbReference type="EMBL" id="CAK8685598.1"/>
    </source>
</evidence>
<feature type="transmembrane region" description="Helical" evidence="2">
    <location>
        <begin position="412"/>
        <end position="437"/>
    </location>
</feature>
<dbReference type="InterPro" id="IPR013098">
    <property type="entry name" value="Ig_I-set"/>
</dbReference>
<gene>
    <name evidence="4" type="ORF">CVLEPA_LOCUS16711</name>
</gene>
<dbReference type="SMART" id="SM00409">
    <property type="entry name" value="IG"/>
    <property type="match status" value="3"/>
</dbReference>
<evidence type="ECO:0000259" key="3">
    <source>
        <dbReference type="PROSITE" id="PS50835"/>
    </source>
</evidence>
<feature type="domain" description="Ig-like" evidence="3">
    <location>
        <begin position="83"/>
        <end position="152"/>
    </location>
</feature>
<keyword evidence="2" id="KW-0812">Transmembrane</keyword>
<keyword evidence="5" id="KW-1185">Reference proteome</keyword>
<dbReference type="SMART" id="SM00406">
    <property type="entry name" value="IGv"/>
    <property type="match status" value="3"/>
</dbReference>
<feature type="domain" description="Ig-like" evidence="3">
    <location>
        <begin position="169"/>
        <end position="265"/>
    </location>
</feature>
<dbReference type="InterPro" id="IPR003598">
    <property type="entry name" value="Ig_sub2"/>
</dbReference>
<dbReference type="Proteomes" id="UP001642483">
    <property type="component" value="Unassembled WGS sequence"/>
</dbReference>
<keyword evidence="2" id="KW-1133">Transmembrane helix</keyword>
<dbReference type="Gene3D" id="2.60.40.10">
    <property type="entry name" value="Immunoglobulins"/>
    <property type="match status" value="3"/>
</dbReference>